<dbReference type="PANTHER" id="PTHR10039:SF16">
    <property type="entry name" value="GPI INOSITOL-DEACYLASE"/>
    <property type="match status" value="1"/>
</dbReference>
<dbReference type="Pfam" id="PF24883">
    <property type="entry name" value="NPHP3_N"/>
    <property type="match status" value="1"/>
</dbReference>
<accession>A0A9P5YJR3</accession>
<evidence type="ECO:0008006" key="6">
    <source>
        <dbReference type="Google" id="ProtNLM"/>
    </source>
</evidence>
<dbReference type="EMBL" id="MU156035">
    <property type="protein sequence ID" value="KAF9470382.1"/>
    <property type="molecule type" value="Genomic_DNA"/>
</dbReference>
<feature type="non-terminal residue" evidence="4">
    <location>
        <position position="772"/>
    </location>
</feature>
<sequence length="772" mass="88139">MINTKRPFVVPLRAQLATIEIVGDLDKANANKQPDHFVVVAVDDVDIAKSEMKITVYRESRTRIMKYPLGQYIGKVIDLIENEGIIDLEDTHTRATMKLKFKVAMTLTCELEDGFERLMDTVDTEVLRLDESVKLPAGVLALQNALRLTKNIMDIVADVHPILKVSWTIMSAVYGAVEQAQLVDDNVRDLAESLRELLGTAKECPDLPVIKGTTNVIEEIGRMSLKVTSLIHEYTRPNFIRRTLNSQLSDDMRSRIKQCQASCDKLKEKFNQRLRMGTNNAVNNIQNIIIKDAEQIYQWLSAPDSSQNYNEAREKYLQGTCTWFLNGSRFRGMEEKADFVWINGSAGCGKTILCSSIIARIIELRKQNASITYAYFFFDGQDSQQDLQLHDKLIRSLIVQLSLQCNGIPATLVDLYGHGHHHQPSTKSLEDTLHRIVDGLNATYIVIDSLDECIEREKTLPWIEHTVSRRMDNLRMVVVCRPEQDIREVLPQLDSDPVDLTACENPDIKIFLSHHLSRVKKWDEETRTIVKSKLTAGAQGMFRWVALQLMELKKCSNQHSVLRQLESLPKGLNETYDRMLLKIEKRNDRTDTKTFLRWLCYAVRPMKLAEIAESITIDFELENEPRYLPSHKYWDERDVLGKCSGFVVESEGLVKLAHFSIKEYLLSDYLRSGPISSFHLVSEELSHSVIAQTCVTYLLEFDTPQRLDQRTGTDSFPLARYAAKYWIVHAKSGGIDKPDPSLLLTQVIACKDTVKDVLRDGYNATLRTLPRD</sequence>
<dbReference type="OrthoDB" id="7464126at2759"/>
<evidence type="ECO:0000256" key="1">
    <source>
        <dbReference type="ARBA" id="ARBA00022737"/>
    </source>
</evidence>
<dbReference type="InterPro" id="IPR027417">
    <property type="entry name" value="P-loop_NTPase"/>
</dbReference>
<dbReference type="InterPro" id="IPR054471">
    <property type="entry name" value="GPIID_WHD"/>
</dbReference>
<reference evidence="4" key="1">
    <citation type="submission" date="2020-11" db="EMBL/GenBank/DDBJ databases">
        <authorList>
            <consortium name="DOE Joint Genome Institute"/>
            <person name="Ahrendt S."/>
            <person name="Riley R."/>
            <person name="Andreopoulos W."/>
            <person name="Labutti K."/>
            <person name="Pangilinan J."/>
            <person name="Ruiz-Duenas F.J."/>
            <person name="Barrasa J.M."/>
            <person name="Sanchez-Garcia M."/>
            <person name="Camarero S."/>
            <person name="Miyauchi S."/>
            <person name="Serrano A."/>
            <person name="Linde D."/>
            <person name="Babiker R."/>
            <person name="Drula E."/>
            <person name="Ayuso-Fernandez I."/>
            <person name="Pacheco R."/>
            <person name="Padilla G."/>
            <person name="Ferreira P."/>
            <person name="Barriuso J."/>
            <person name="Kellner H."/>
            <person name="Castanera R."/>
            <person name="Alfaro M."/>
            <person name="Ramirez L."/>
            <person name="Pisabarro A.G."/>
            <person name="Kuo A."/>
            <person name="Tritt A."/>
            <person name="Lipzen A."/>
            <person name="He G."/>
            <person name="Yan M."/>
            <person name="Ng V."/>
            <person name="Cullen D."/>
            <person name="Martin F."/>
            <person name="Rosso M.-N."/>
            <person name="Henrissat B."/>
            <person name="Hibbett D."/>
            <person name="Martinez A.T."/>
            <person name="Grigoriev I.V."/>
        </authorList>
    </citation>
    <scope>NUCLEOTIDE SEQUENCE</scope>
    <source>
        <strain evidence="4">CIRM-BRFM 674</strain>
    </source>
</reference>
<name>A0A9P5YJR3_9AGAR</name>
<gene>
    <name evidence="4" type="ORF">BDN70DRAFT_939763</name>
</gene>
<evidence type="ECO:0000313" key="5">
    <source>
        <dbReference type="Proteomes" id="UP000807469"/>
    </source>
</evidence>
<feature type="domain" description="GPI inositol-deacylase winged helix" evidence="2">
    <location>
        <begin position="588"/>
        <end position="672"/>
    </location>
</feature>
<evidence type="ECO:0000259" key="3">
    <source>
        <dbReference type="Pfam" id="PF24883"/>
    </source>
</evidence>
<keyword evidence="5" id="KW-1185">Reference proteome</keyword>
<dbReference type="InterPro" id="IPR056884">
    <property type="entry name" value="NPHP3-like_N"/>
</dbReference>
<dbReference type="AlphaFoldDB" id="A0A9P5YJR3"/>
<feature type="domain" description="Nephrocystin 3-like N-terminal" evidence="3">
    <location>
        <begin position="319"/>
        <end position="481"/>
    </location>
</feature>
<proteinExistence type="predicted"/>
<comment type="caution">
    <text evidence="4">The sequence shown here is derived from an EMBL/GenBank/DDBJ whole genome shotgun (WGS) entry which is preliminary data.</text>
</comment>
<dbReference type="Gene3D" id="3.40.50.300">
    <property type="entry name" value="P-loop containing nucleotide triphosphate hydrolases"/>
    <property type="match status" value="1"/>
</dbReference>
<dbReference type="Pfam" id="PF22939">
    <property type="entry name" value="WHD_GPIID"/>
    <property type="match status" value="1"/>
</dbReference>
<evidence type="ECO:0000313" key="4">
    <source>
        <dbReference type="EMBL" id="KAF9470382.1"/>
    </source>
</evidence>
<protein>
    <recommendedName>
        <fullName evidence="6">NACHT domain-containing protein</fullName>
    </recommendedName>
</protein>
<organism evidence="4 5">
    <name type="scientific">Pholiota conissans</name>
    <dbReference type="NCBI Taxonomy" id="109636"/>
    <lineage>
        <taxon>Eukaryota</taxon>
        <taxon>Fungi</taxon>
        <taxon>Dikarya</taxon>
        <taxon>Basidiomycota</taxon>
        <taxon>Agaricomycotina</taxon>
        <taxon>Agaricomycetes</taxon>
        <taxon>Agaricomycetidae</taxon>
        <taxon>Agaricales</taxon>
        <taxon>Agaricineae</taxon>
        <taxon>Strophariaceae</taxon>
        <taxon>Pholiota</taxon>
    </lineage>
</organism>
<dbReference type="PANTHER" id="PTHR10039">
    <property type="entry name" value="AMELOGENIN"/>
    <property type="match status" value="1"/>
</dbReference>
<dbReference type="SUPFAM" id="SSF52540">
    <property type="entry name" value="P-loop containing nucleoside triphosphate hydrolases"/>
    <property type="match status" value="1"/>
</dbReference>
<evidence type="ECO:0000259" key="2">
    <source>
        <dbReference type="Pfam" id="PF22939"/>
    </source>
</evidence>
<keyword evidence="1" id="KW-0677">Repeat</keyword>
<dbReference type="Proteomes" id="UP000807469">
    <property type="component" value="Unassembled WGS sequence"/>
</dbReference>